<evidence type="ECO:0000256" key="2">
    <source>
        <dbReference type="ARBA" id="ARBA00023125"/>
    </source>
</evidence>
<dbReference type="PANTHER" id="PTHR30055:SF146">
    <property type="entry name" value="HTH-TYPE TRANSCRIPTIONAL DUAL REGULATOR CECR"/>
    <property type="match status" value="1"/>
</dbReference>
<comment type="caution">
    <text evidence="6">The sequence shown here is derived from an EMBL/GenBank/DDBJ whole genome shotgun (WGS) entry which is preliminary data.</text>
</comment>
<evidence type="ECO:0000313" key="6">
    <source>
        <dbReference type="EMBL" id="EFF84200.1"/>
    </source>
</evidence>
<dbReference type="InterPro" id="IPR050109">
    <property type="entry name" value="HTH-type_TetR-like_transc_reg"/>
</dbReference>
<protein>
    <submittedName>
        <fullName evidence="6">Transcriptional regulator, TetR family</fullName>
    </submittedName>
</protein>
<dbReference type="PROSITE" id="PS50977">
    <property type="entry name" value="HTH_TETR_2"/>
    <property type="match status" value="1"/>
</dbReference>
<dbReference type="Pfam" id="PF00440">
    <property type="entry name" value="TetR_N"/>
    <property type="match status" value="1"/>
</dbReference>
<feature type="DNA-binding region" description="H-T-H motif" evidence="4">
    <location>
        <begin position="43"/>
        <end position="62"/>
    </location>
</feature>
<dbReference type="Proteomes" id="UP000003085">
    <property type="component" value="Unassembled WGS sequence"/>
</dbReference>
<keyword evidence="2 4" id="KW-0238">DNA-binding</keyword>
<gene>
    <name evidence="6" type="ORF">HMP0015_0340</name>
</gene>
<dbReference type="InterPro" id="IPR009057">
    <property type="entry name" value="Homeodomain-like_sf"/>
</dbReference>
<dbReference type="PRINTS" id="PR00455">
    <property type="entry name" value="HTHTETR"/>
</dbReference>
<evidence type="ECO:0000256" key="3">
    <source>
        <dbReference type="ARBA" id="ARBA00023163"/>
    </source>
</evidence>
<dbReference type="PANTHER" id="PTHR30055">
    <property type="entry name" value="HTH-TYPE TRANSCRIPTIONAL REGULATOR RUTR"/>
    <property type="match status" value="1"/>
</dbReference>
<feature type="domain" description="HTH tetR-type" evidence="5">
    <location>
        <begin position="20"/>
        <end position="80"/>
    </location>
</feature>
<dbReference type="GO" id="GO:0000976">
    <property type="term" value="F:transcription cis-regulatory region binding"/>
    <property type="evidence" value="ECO:0007669"/>
    <property type="project" value="TreeGrafter"/>
</dbReference>
<dbReference type="InterPro" id="IPR039536">
    <property type="entry name" value="TetR_C_Proteobacteria"/>
</dbReference>
<dbReference type="AlphaFoldDB" id="D4XKU8"/>
<accession>D4XKU8</accession>
<dbReference type="InterPro" id="IPR001647">
    <property type="entry name" value="HTH_TetR"/>
</dbReference>
<dbReference type="EMBL" id="ADMT01000073">
    <property type="protein sequence ID" value="EFF84200.1"/>
    <property type="molecule type" value="Genomic_DNA"/>
</dbReference>
<dbReference type="InterPro" id="IPR036271">
    <property type="entry name" value="Tet_transcr_reg_TetR-rel_C_sf"/>
</dbReference>
<dbReference type="Gene3D" id="1.10.357.10">
    <property type="entry name" value="Tetracycline Repressor, domain 2"/>
    <property type="match status" value="1"/>
</dbReference>
<proteinExistence type="predicted"/>
<evidence type="ECO:0000259" key="5">
    <source>
        <dbReference type="PROSITE" id="PS50977"/>
    </source>
</evidence>
<reference evidence="7" key="1">
    <citation type="submission" date="2010-03" db="EMBL/GenBank/DDBJ databases">
        <title>Complete sequence of Mobiluncus curtisii ATCC 43063.</title>
        <authorList>
            <person name="Muzny D."/>
            <person name="Qin X."/>
            <person name="Deng J."/>
            <person name="Jiang H."/>
            <person name="Liu Y."/>
            <person name="Qu J."/>
            <person name="Song X.-Z."/>
            <person name="Zhang L."/>
            <person name="Thornton R."/>
            <person name="Coyle M."/>
            <person name="Francisco L."/>
            <person name="Jackson L."/>
            <person name="Javaid M."/>
            <person name="Korchina V."/>
            <person name="Kovar C."/>
            <person name="Mata R."/>
            <person name="Mathew T."/>
            <person name="Ngo R."/>
            <person name="Nguyen L."/>
            <person name="Nguyen N."/>
            <person name="Okwuonu G."/>
            <person name="Ongeri F."/>
            <person name="Pham C."/>
            <person name="Simmons D."/>
            <person name="Wilczek-Boney K."/>
            <person name="Hale W."/>
            <person name="Jakkamsetti A."/>
            <person name="Pham P."/>
            <person name="Ruth R."/>
            <person name="San Lucas F."/>
            <person name="Warren J."/>
            <person name="Zhang J."/>
            <person name="Zhao Z."/>
            <person name="Zhou C."/>
            <person name="Zhu D."/>
            <person name="Lee S."/>
            <person name="Bess C."/>
            <person name="Blankenburg K."/>
            <person name="Forbes L."/>
            <person name="Fu Q."/>
            <person name="Gubbala S."/>
            <person name="Hirani K."/>
            <person name="Jayaseelan J.C."/>
            <person name="Lara F."/>
            <person name="Munidasa M."/>
            <person name="Palculict T."/>
            <person name="Patil S."/>
            <person name="Pu L.-L."/>
            <person name="Saada N."/>
            <person name="Tang L."/>
            <person name="Weissenberger G."/>
            <person name="Zhu Y."/>
            <person name="Hemphill L."/>
            <person name="Shang Y."/>
            <person name="Youmans B."/>
            <person name="Ayvaz T."/>
            <person name="Ross M."/>
            <person name="Santibanez J."/>
            <person name="Aqrawi P."/>
            <person name="Gross S."/>
            <person name="Joshi V."/>
            <person name="Fowler G."/>
            <person name="Nazareth L."/>
            <person name="Reid J."/>
            <person name="Worley K."/>
            <person name="Petrosino J."/>
            <person name="Highlander S."/>
            <person name="Gibbs R."/>
            <person name="Gibbs R."/>
        </authorList>
    </citation>
    <scope>NUCLEOTIDE SEQUENCE [LARGE SCALE GENOMIC DNA]</scope>
    <source>
        <strain evidence="7">ATCC 19194</strain>
    </source>
</reference>
<keyword evidence="3" id="KW-0804">Transcription</keyword>
<dbReference type="SUPFAM" id="SSF46689">
    <property type="entry name" value="Homeodomain-like"/>
    <property type="match status" value="1"/>
</dbReference>
<dbReference type="Pfam" id="PF14246">
    <property type="entry name" value="TetR_C_7"/>
    <property type="match status" value="1"/>
</dbReference>
<organism evidence="6 7">
    <name type="scientific">Acinetobacter haemolyticus ATCC 19194</name>
    <dbReference type="NCBI Taxonomy" id="707232"/>
    <lineage>
        <taxon>Bacteria</taxon>
        <taxon>Pseudomonadati</taxon>
        <taxon>Pseudomonadota</taxon>
        <taxon>Gammaproteobacteria</taxon>
        <taxon>Moraxellales</taxon>
        <taxon>Moraxellaceae</taxon>
        <taxon>Acinetobacter</taxon>
    </lineage>
</organism>
<name>D4XKU8_ACIHA</name>
<dbReference type="FunFam" id="1.10.10.60:FF:000141">
    <property type="entry name" value="TetR family transcriptional regulator"/>
    <property type="match status" value="1"/>
</dbReference>
<sequence length="216" mass="24613">MVKFKEKDNVQIQSGRPKDLEKRAKILQAAKAIFLKMGYHAANMNQIAQEAGVTKLTVYNHFQDKANLFICAIEETCEESICAKEFVLTAETNFEQALYLMCHRALSIIYLPEAIKLDRVLFELAAESSPLTQQFFDASHTRMSHVWCDFFEQAIKLKFIQADDPLKQTSLIISLMLGVRHHSVLLGLDTVPSADELDQVIQQAIEIFLLKYQTKS</sequence>
<evidence type="ECO:0000256" key="4">
    <source>
        <dbReference type="PROSITE-ProRule" id="PRU00335"/>
    </source>
</evidence>
<dbReference type="GO" id="GO:0003700">
    <property type="term" value="F:DNA-binding transcription factor activity"/>
    <property type="evidence" value="ECO:0007669"/>
    <property type="project" value="TreeGrafter"/>
</dbReference>
<dbReference type="HOGENOM" id="CLU_069356_27_0_6"/>
<evidence type="ECO:0000313" key="7">
    <source>
        <dbReference type="Proteomes" id="UP000003085"/>
    </source>
</evidence>
<keyword evidence="1" id="KW-0805">Transcription regulation</keyword>
<dbReference type="SUPFAM" id="SSF48498">
    <property type="entry name" value="Tetracyclin repressor-like, C-terminal domain"/>
    <property type="match status" value="1"/>
</dbReference>
<evidence type="ECO:0000256" key="1">
    <source>
        <dbReference type="ARBA" id="ARBA00023015"/>
    </source>
</evidence>